<dbReference type="Pfam" id="PF11774">
    <property type="entry name" value="Lsr2"/>
    <property type="match status" value="1"/>
</dbReference>
<protein>
    <submittedName>
        <fullName evidence="4">Lsr2 family protein</fullName>
    </submittedName>
</protein>
<dbReference type="Proteomes" id="UP001500842">
    <property type="component" value="Unassembled WGS sequence"/>
</dbReference>
<sequence length="139" mass="15112">MLLVCEESIIRFVYRTRFHILYSPSEEYMAQKVNIVLVDDIDGSEATQTVSFGLDGANYEIDLNDKNAGKLRDALAAYVGHGRKVGRAGGAKRGGRAVVAAAGGASAKEVRAWARDNGFTVPERGRIPAEVREAYDAKH</sequence>
<dbReference type="Gene3D" id="4.10.320.10">
    <property type="entry name" value="E3-binding domain"/>
    <property type="match status" value="1"/>
</dbReference>
<name>A0ABN1ZUJ3_9ACTN</name>
<evidence type="ECO:0000313" key="4">
    <source>
        <dbReference type="EMBL" id="GAA1504214.1"/>
    </source>
</evidence>
<evidence type="ECO:0000313" key="5">
    <source>
        <dbReference type="Proteomes" id="UP001500842"/>
    </source>
</evidence>
<organism evidence="4 5">
    <name type="scientific">Nocardioides humi</name>
    <dbReference type="NCBI Taxonomy" id="449461"/>
    <lineage>
        <taxon>Bacteria</taxon>
        <taxon>Bacillati</taxon>
        <taxon>Actinomycetota</taxon>
        <taxon>Actinomycetes</taxon>
        <taxon>Propionibacteriales</taxon>
        <taxon>Nocardioidaceae</taxon>
        <taxon>Nocardioides</taxon>
    </lineage>
</organism>
<dbReference type="EMBL" id="BAAAOR010000004">
    <property type="protein sequence ID" value="GAA1504214.1"/>
    <property type="molecule type" value="Genomic_DNA"/>
</dbReference>
<evidence type="ECO:0000259" key="2">
    <source>
        <dbReference type="Pfam" id="PF11774"/>
    </source>
</evidence>
<dbReference type="InterPro" id="IPR042261">
    <property type="entry name" value="Lsr2-like_dimerization"/>
</dbReference>
<dbReference type="InterPro" id="IPR024412">
    <property type="entry name" value="Lsr2_dim_dom"/>
</dbReference>
<keyword evidence="1" id="KW-0238">DNA-binding</keyword>
<reference evidence="4 5" key="1">
    <citation type="journal article" date="2019" name="Int. J. Syst. Evol. Microbiol.">
        <title>The Global Catalogue of Microorganisms (GCM) 10K type strain sequencing project: providing services to taxonomists for standard genome sequencing and annotation.</title>
        <authorList>
            <consortium name="The Broad Institute Genomics Platform"/>
            <consortium name="The Broad Institute Genome Sequencing Center for Infectious Disease"/>
            <person name="Wu L."/>
            <person name="Ma J."/>
        </authorList>
    </citation>
    <scope>NUCLEOTIDE SEQUENCE [LARGE SCALE GENOMIC DNA]</scope>
    <source>
        <strain evidence="4 5">JCM 14942</strain>
    </source>
</reference>
<feature type="domain" description="Lsr2 DNA-binding" evidence="3">
    <location>
        <begin position="104"/>
        <end position="137"/>
    </location>
</feature>
<accession>A0ABN1ZUJ3</accession>
<feature type="domain" description="Lsr2 dimerization" evidence="2">
    <location>
        <begin position="29"/>
        <end position="86"/>
    </location>
</feature>
<evidence type="ECO:0000259" key="3">
    <source>
        <dbReference type="Pfam" id="PF23359"/>
    </source>
</evidence>
<dbReference type="InterPro" id="IPR036625">
    <property type="entry name" value="E3-bd_dom_sf"/>
</dbReference>
<keyword evidence="5" id="KW-1185">Reference proteome</keyword>
<evidence type="ECO:0000256" key="1">
    <source>
        <dbReference type="ARBA" id="ARBA00023125"/>
    </source>
</evidence>
<dbReference type="Pfam" id="PF23359">
    <property type="entry name" value="Lsr2_DNA-bd"/>
    <property type="match status" value="1"/>
</dbReference>
<comment type="caution">
    <text evidence="4">The sequence shown here is derived from an EMBL/GenBank/DDBJ whole genome shotgun (WGS) entry which is preliminary data.</text>
</comment>
<gene>
    <name evidence="4" type="ORF">GCM10009788_04390</name>
</gene>
<proteinExistence type="predicted"/>
<dbReference type="InterPro" id="IPR055370">
    <property type="entry name" value="Lsr2_DNA-bd"/>
</dbReference>
<dbReference type="Gene3D" id="3.30.60.230">
    <property type="entry name" value="Lsr2, dimerization domain"/>
    <property type="match status" value="1"/>
</dbReference>